<dbReference type="InterPro" id="IPR005149">
    <property type="entry name" value="Tscrpt_reg_PadR_N"/>
</dbReference>
<dbReference type="Pfam" id="PF03551">
    <property type="entry name" value="PadR"/>
    <property type="match status" value="1"/>
</dbReference>
<accession>A0AA45C4W6</accession>
<dbReference type="InterPro" id="IPR036388">
    <property type="entry name" value="WH-like_DNA-bd_sf"/>
</dbReference>
<dbReference type="SUPFAM" id="SSF46785">
    <property type="entry name" value="Winged helix' DNA-binding domain"/>
    <property type="match status" value="1"/>
</dbReference>
<evidence type="ECO:0000259" key="1">
    <source>
        <dbReference type="Pfam" id="PF03551"/>
    </source>
</evidence>
<reference evidence="2 3" key="1">
    <citation type="submission" date="2018-05" db="EMBL/GenBank/DDBJ databases">
        <title>Genomic Encyclopedia of Type Strains, Phase IV (KMG-IV): sequencing the most valuable type-strain genomes for metagenomic binning, comparative biology and taxonomic classification.</title>
        <authorList>
            <person name="Goeker M."/>
        </authorList>
    </citation>
    <scope>NUCLEOTIDE SEQUENCE [LARGE SCALE GENOMIC DNA]</scope>
    <source>
        <strain evidence="2 3">DSM 24906</strain>
    </source>
</reference>
<dbReference type="AlphaFoldDB" id="A0AA45C4W6"/>
<proteinExistence type="predicted"/>
<dbReference type="RefSeq" id="WP_109606283.1">
    <property type="nucleotide sequence ID" value="NZ_JAMHJO010000008.1"/>
</dbReference>
<evidence type="ECO:0000313" key="2">
    <source>
        <dbReference type="EMBL" id="PWJ87402.1"/>
    </source>
</evidence>
<dbReference type="Gene3D" id="1.10.10.10">
    <property type="entry name" value="Winged helix-like DNA-binding domain superfamily/Winged helix DNA-binding domain"/>
    <property type="match status" value="1"/>
</dbReference>
<sequence length="152" mass="18145">MAKLPFLKFLMIQYLIENGEITGYSFIKFCKRKDIPVSSGTVYPHLKTLSDNGIIDFKIYKNKKIYSFTDYGKEYSKEMYKKYVNLKKEVKKIDMFFTNIPSNYPENIKTEFNILYSLYNCTDYYDIKDLKKIKEKLLNILDIIDAEIEKDK</sequence>
<keyword evidence="3" id="KW-1185">Reference proteome</keyword>
<gene>
    <name evidence="2" type="ORF">C7380_12413</name>
</gene>
<dbReference type="Proteomes" id="UP000245921">
    <property type="component" value="Unassembled WGS sequence"/>
</dbReference>
<protein>
    <submittedName>
        <fullName evidence="2">PadR family transcriptional regulator</fullName>
    </submittedName>
</protein>
<evidence type="ECO:0000313" key="3">
    <source>
        <dbReference type="Proteomes" id="UP000245921"/>
    </source>
</evidence>
<dbReference type="InterPro" id="IPR036390">
    <property type="entry name" value="WH_DNA-bd_sf"/>
</dbReference>
<feature type="domain" description="Transcription regulator PadR N-terminal" evidence="1">
    <location>
        <begin position="14"/>
        <end position="77"/>
    </location>
</feature>
<comment type="caution">
    <text evidence="2">The sequence shown here is derived from an EMBL/GenBank/DDBJ whole genome shotgun (WGS) entry which is preliminary data.</text>
</comment>
<dbReference type="EMBL" id="QGGI01000024">
    <property type="protein sequence ID" value="PWJ87402.1"/>
    <property type="molecule type" value="Genomic_DNA"/>
</dbReference>
<name>A0AA45C4W6_9BACT</name>
<organism evidence="2 3">
    <name type="scientific">Oceanotoga teriensis</name>
    <dbReference type="NCBI Taxonomy" id="515440"/>
    <lineage>
        <taxon>Bacteria</taxon>
        <taxon>Thermotogati</taxon>
        <taxon>Thermotogota</taxon>
        <taxon>Thermotogae</taxon>
        <taxon>Petrotogales</taxon>
        <taxon>Petrotogaceae</taxon>
        <taxon>Oceanotoga</taxon>
    </lineage>
</organism>